<dbReference type="AlphaFoldDB" id="A0A6T6BIY0"/>
<feature type="region of interest" description="Disordered" evidence="1">
    <location>
        <begin position="15"/>
        <end position="39"/>
    </location>
</feature>
<gene>
    <name evidence="2" type="ORF">CCAE0312_LOCUS3410</name>
    <name evidence="3" type="ORF">CCAE0312_LOCUS3411</name>
</gene>
<proteinExistence type="predicted"/>
<dbReference type="EMBL" id="HBGH01006517">
    <property type="protein sequence ID" value="CAD9231355.1"/>
    <property type="molecule type" value="Transcribed_RNA"/>
</dbReference>
<organism evidence="3">
    <name type="scientific">Compsopogon caeruleus</name>
    <dbReference type="NCBI Taxonomy" id="31354"/>
    <lineage>
        <taxon>Eukaryota</taxon>
        <taxon>Rhodophyta</taxon>
        <taxon>Compsopogonophyceae</taxon>
        <taxon>Compsopogonales</taxon>
        <taxon>Compsopogonaceae</taxon>
        <taxon>Compsopogon</taxon>
    </lineage>
</organism>
<sequence>MGSLSSSVKPFTASNSMNHFSFSPTPTNENTQAHYSQQQRTIKISNGLDGDEGGGRIRFPLIMIPHRSHNPRPLMIVSTSGHQHYNVDVGTRTHAHCPGSPAKSTILTDNTWKASSSMPLVEETWMN</sequence>
<name>A0A6T6BIY0_9RHOD</name>
<dbReference type="EMBL" id="HBGH01006516">
    <property type="protein sequence ID" value="CAD9231354.1"/>
    <property type="molecule type" value="Transcribed_RNA"/>
</dbReference>
<protein>
    <submittedName>
        <fullName evidence="3">Uncharacterized protein</fullName>
    </submittedName>
</protein>
<evidence type="ECO:0000256" key="1">
    <source>
        <dbReference type="SAM" id="MobiDB-lite"/>
    </source>
</evidence>
<evidence type="ECO:0000313" key="3">
    <source>
        <dbReference type="EMBL" id="CAD9231355.1"/>
    </source>
</evidence>
<evidence type="ECO:0000313" key="2">
    <source>
        <dbReference type="EMBL" id="CAD9231354.1"/>
    </source>
</evidence>
<accession>A0A6T6BIY0</accession>
<reference evidence="3" key="1">
    <citation type="submission" date="2021-01" db="EMBL/GenBank/DDBJ databases">
        <authorList>
            <person name="Corre E."/>
            <person name="Pelletier E."/>
            <person name="Niang G."/>
            <person name="Scheremetjew M."/>
            <person name="Finn R."/>
            <person name="Kale V."/>
            <person name="Holt S."/>
            <person name="Cochrane G."/>
            <person name="Meng A."/>
            <person name="Brown T."/>
            <person name="Cohen L."/>
        </authorList>
    </citation>
    <scope>NUCLEOTIDE SEQUENCE</scope>
    <source>
        <strain evidence="3">SAG 36.94</strain>
    </source>
</reference>